<proteinExistence type="predicted"/>
<evidence type="ECO:0000313" key="1">
    <source>
        <dbReference type="EMBL" id="RIA97936.1"/>
    </source>
</evidence>
<dbReference type="EMBL" id="QKYT01000023">
    <property type="protein sequence ID" value="RIA97936.1"/>
    <property type="molecule type" value="Genomic_DNA"/>
</dbReference>
<keyword evidence="2" id="KW-1185">Reference proteome</keyword>
<dbReference type="Proteomes" id="UP000265703">
    <property type="component" value="Unassembled WGS sequence"/>
</dbReference>
<dbReference type="AlphaFoldDB" id="A0A397TLX6"/>
<accession>A0A397TLX6</accession>
<gene>
    <name evidence="1" type="ORF">C1645_813473</name>
</gene>
<organism evidence="1 2">
    <name type="scientific">Glomus cerebriforme</name>
    <dbReference type="NCBI Taxonomy" id="658196"/>
    <lineage>
        <taxon>Eukaryota</taxon>
        <taxon>Fungi</taxon>
        <taxon>Fungi incertae sedis</taxon>
        <taxon>Mucoromycota</taxon>
        <taxon>Glomeromycotina</taxon>
        <taxon>Glomeromycetes</taxon>
        <taxon>Glomerales</taxon>
        <taxon>Glomeraceae</taxon>
        <taxon>Glomus</taxon>
    </lineage>
</organism>
<protein>
    <submittedName>
        <fullName evidence="1">Uncharacterized protein</fullName>
    </submittedName>
</protein>
<reference evidence="1 2" key="1">
    <citation type="submission" date="2018-06" db="EMBL/GenBank/DDBJ databases">
        <title>Comparative genomics reveals the genomic features of Rhizophagus irregularis, R. cerebriforme, R. diaphanum and Gigaspora rosea, and their symbiotic lifestyle signature.</title>
        <authorList>
            <person name="Morin E."/>
            <person name="San Clemente H."/>
            <person name="Chen E.C.H."/>
            <person name="De La Providencia I."/>
            <person name="Hainaut M."/>
            <person name="Kuo A."/>
            <person name="Kohler A."/>
            <person name="Murat C."/>
            <person name="Tang N."/>
            <person name="Roy S."/>
            <person name="Loubradou J."/>
            <person name="Henrissat B."/>
            <person name="Grigoriev I.V."/>
            <person name="Corradi N."/>
            <person name="Roux C."/>
            <person name="Martin F.M."/>
        </authorList>
    </citation>
    <scope>NUCLEOTIDE SEQUENCE [LARGE SCALE GENOMIC DNA]</scope>
    <source>
        <strain evidence="1 2">DAOM 227022</strain>
    </source>
</reference>
<name>A0A397TLX6_9GLOM</name>
<dbReference type="OrthoDB" id="2393597at2759"/>
<sequence>MERIYVTYNSTLNLNPNKINNIIALAQNDGAKSGILRTKRWQNRKHLEVLERHQDAPALPNISVANITLENPAKCGGYAFALLGLKICLVQFLAMYHKLSNYHSYIDSTNCIDSLSYISVCVYIEQIPNIFGCFPMNEPKYVLFSHIPSHLIIYYLGSCENFTENMGYLIVGKKEMAIYNFFKSIIDKLQLIIATKLTNGNAE</sequence>
<evidence type="ECO:0000313" key="2">
    <source>
        <dbReference type="Proteomes" id="UP000265703"/>
    </source>
</evidence>
<comment type="caution">
    <text evidence="1">The sequence shown here is derived from an EMBL/GenBank/DDBJ whole genome shotgun (WGS) entry which is preliminary data.</text>
</comment>